<comment type="caution">
    <text evidence="6">The sequence shown here is derived from an EMBL/GenBank/DDBJ whole genome shotgun (WGS) entry which is preliminary data.</text>
</comment>
<gene>
    <name evidence="6" type="ORF">H8A87_02505</name>
</gene>
<evidence type="ECO:0000259" key="5">
    <source>
        <dbReference type="Pfam" id="PF13693"/>
    </source>
</evidence>
<keyword evidence="3" id="KW-0238">DNA-binding</keyword>
<reference evidence="6 7" key="1">
    <citation type="submission" date="2020-08" db="EMBL/GenBank/DDBJ databases">
        <title>Description of Xenorhabdus lircayensis sp. nov., the symbiotic bacterium associated with the entomopathogenic nematode Steirnernema unicornum.</title>
        <authorList>
            <person name="Castaneda-Alvarez C."/>
            <person name="Prodan S."/>
            <person name="Zamorano A."/>
            <person name="San-Blas E."/>
            <person name="Aballay E."/>
        </authorList>
    </citation>
    <scope>NUCLEOTIDE SEQUENCE [LARGE SCALE GENOMIC DNA]</scope>
    <source>
        <strain evidence="6 7">VLS</strain>
    </source>
</reference>
<accession>A0ABS0U489</accession>
<dbReference type="EMBL" id="JACOII010000017">
    <property type="protein sequence ID" value="MBI6547626.1"/>
    <property type="molecule type" value="Genomic_DNA"/>
</dbReference>
<organism evidence="6 7">
    <name type="scientific">Xenorhabdus lircayensis</name>
    <dbReference type="NCBI Taxonomy" id="2763499"/>
    <lineage>
        <taxon>Bacteria</taxon>
        <taxon>Pseudomonadati</taxon>
        <taxon>Pseudomonadota</taxon>
        <taxon>Gammaproteobacteria</taxon>
        <taxon>Enterobacterales</taxon>
        <taxon>Morganellaceae</taxon>
        <taxon>Xenorhabdus</taxon>
    </lineage>
</organism>
<dbReference type="InterPro" id="IPR010982">
    <property type="entry name" value="Lambda_DNA-bd_dom_sf"/>
</dbReference>
<evidence type="ECO:0000256" key="2">
    <source>
        <dbReference type="ARBA" id="ARBA00023015"/>
    </source>
</evidence>
<dbReference type="Pfam" id="PF13693">
    <property type="entry name" value="HTH_35"/>
    <property type="match status" value="1"/>
</dbReference>
<keyword evidence="4" id="KW-0804">Transcription</keyword>
<name>A0ABS0U489_9GAMM</name>
<protein>
    <submittedName>
        <fullName evidence="6">Helix-turn-helix domain-containing protein</fullName>
    </submittedName>
</protein>
<feature type="domain" description="Ner winged helix-turn-helix DNA-binding" evidence="5">
    <location>
        <begin position="6"/>
        <end position="63"/>
    </location>
</feature>
<evidence type="ECO:0000313" key="7">
    <source>
        <dbReference type="Proteomes" id="UP000696184"/>
    </source>
</evidence>
<sequence length="73" mass="8086">MKTTEDWHPADIIAAIRKQGTNMSALSRASGLGTSTLANTLRNPWPKGEWIIADCLKIHPDQIINALERAYRG</sequence>
<proteinExistence type="inferred from homology"/>
<dbReference type="Gene3D" id="1.10.260.40">
    <property type="entry name" value="lambda repressor-like DNA-binding domains"/>
    <property type="match status" value="1"/>
</dbReference>
<evidence type="ECO:0000256" key="3">
    <source>
        <dbReference type="ARBA" id="ARBA00023125"/>
    </source>
</evidence>
<evidence type="ECO:0000256" key="1">
    <source>
        <dbReference type="ARBA" id="ARBA00006157"/>
    </source>
</evidence>
<keyword evidence="7" id="KW-1185">Reference proteome</keyword>
<evidence type="ECO:0000256" key="4">
    <source>
        <dbReference type="ARBA" id="ARBA00023163"/>
    </source>
</evidence>
<dbReference type="SUPFAM" id="SSF47413">
    <property type="entry name" value="lambda repressor-like DNA-binding domains"/>
    <property type="match status" value="1"/>
</dbReference>
<evidence type="ECO:0000313" key="6">
    <source>
        <dbReference type="EMBL" id="MBI6547626.1"/>
    </source>
</evidence>
<dbReference type="InterPro" id="IPR038722">
    <property type="entry name" value="Ner_HTH_dom"/>
</dbReference>
<dbReference type="RefSeq" id="WP_198688431.1">
    <property type="nucleotide sequence ID" value="NZ_CAWPUD010000013.1"/>
</dbReference>
<dbReference type="Proteomes" id="UP000696184">
    <property type="component" value="Unassembled WGS sequence"/>
</dbReference>
<comment type="similarity">
    <text evidence="1">Belongs to the ner transcriptional regulatory family.</text>
</comment>
<keyword evidence="2" id="KW-0805">Transcription regulation</keyword>